<gene>
    <name evidence="2" type="ORF">HNQ53_000791</name>
</gene>
<evidence type="ECO:0000256" key="1">
    <source>
        <dbReference type="SAM" id="Coils"/>
    </source>
</evidence>
<comment type="caution">
    <text evidence="2">The sequence shown here is derived from an EMBL/GenBank/DDBJ whole genome shotgun (WGS) entry which is preliminary data.</text>
</comment>
<sequence>MWKLTQTAAEYLPLKSDKVEKQTQQRTAIVVLGMHRSGTSAWTRCLSLLGAELPQHVFGVGAGNETGHWEAERLVDLNNRLLEACGSRWDDWRAIDFSLLSPPVYEQYLSEIKETILEEYEGAKLLLLKDPRICRLADIYSEALKSLDIEVRFLIPYRDPLSVVESLGRRDKMAEQFAAALWLRHVLDALRLTEGMTRVIVSYERLLSDWRQSIGVVGNQLGVNLRVADISKERELENFLSPTLRHHNSSISKLVHPPKLMQWSAEVYSALSQCEGGFSVSCADNVLSSVRKQFDEVSGVMGGAVFPELSARESKYSQQIQDQINCNIGLREQLLGRESDIESLLDEKVTVERELSDYRSRLETIAKDNESLRDRLLILEGSKFNRLTRKVKSVVRSAMGKAYQR</sequence>
<evidence type="ECO:0008006" key="4">
    <source>
        <dbReference type="Google" id="ProtNLM"/>
    </source>
</evidence>
<dbReference type="Proteomes" id="UP000563601">
    <property type="component" value="Unassembled WGS sequence"/>
</dbReference>
<dbReference type="Gene3D" id="3.40.50.300">
    <property type="entry name" value="P-loop containing nucleotide triphosphate hydrolases"/>
    <property type="match status" value="1"/>
</dbReference>
<evidence type="ECO:0000313" key="3">
    <source>
        <dbReference type="Proteomes" id="UP000563601"/>
    </source>
</evidence>
<dbReference type="AlphaFoldDB" id="A0AA89PHG2"/>
<dbReference type="InterPro" id="IPR027417">
    <property type="entry name" value="P-loop_NTPase"/>
</dbReference>
<dbReference type="InterPro" id="IPR014556">
    <property type="entry name" value="UCP029407"/>
</dbReference>
<evidence type="ECO:0000313" key="2">
    <source>
        <dbReference type="EMBL" id="MBB5210603.1"/>
    </source>
</evidence>
<keyword evidence="1" id="KW-0175">Coiled coil</keyword>
<feature type="coiled-coil region" evidence="1">
    <location>
        <begin position="341"/>
        <end position="375"/>
    </location>
</feature>
<reference evidence="2 3" key="1">
    <citation type="submission" date="2020-08" db="EMBL/GenBank/DDBJ databases">
        <title>Genomic Encyclopedia of Type Strains, Phase IV (KMG-IV): sequencing the most valuable type-strain genomes for metagenomic binning, comparative biology and taxonomic classification.</title>
        <authorList>
            <person name="Goeker M."/>
        </authorList>
    </citation>
    <scope>NUCLEOTIDE SEQUENCE [LARGE SCALE GENOMIC DNA]</scope>
    <source>
        <strain evidence="2 3">DSM 11525</strain>
    </source>
</reference>
<proteinExistence type="predicted"/>
<dbReference type="PIRSF" id="PIRSF029407">
    <property type="entry name" value="UCP029407"/>
    <property type="match status" value="1"/>
</dbReference>
<protein>
    <recommendedName>
        <fullName evidence="4">Sulfotransferase family protein</fullName>
    </recommendedName>
</protein>
<accession>A0AA89PHG2</accession>
<dbReference type="SUPFAM" id="SSF52540">
    <property type="entry name" value="P-loop containing nucleoside triphosphate hydrolases"/>
    <property type="match status" value="1"/>
</dbReference>
<dbReference type="EMBL" id="JACHHR010000001">
    <property type="protein sequence ID" value="MBB5210603.1"/>
    <property type="molecule type" value="Genomic_DNA"/>
</dbReference>
<name>A0AA89PHG2_9GAMM</name>
<organism evidence="2 3">
    <name type="scientific">Microbulbifer hydrolyticus</name>
    <dbReference type="NCBI Taxonomy" id="48074"/>
    <lineage>
        <taxon>Bacteria</taxon>
        <taxon>Pseudomonadati</taxon>
        <taxon>Pseudomonadota</taxon>
        <taxon>Gammaproteobacteria</taxon>
        <taxon>Cellvibrionales</taxon>
        <taxon>Microbulbiferaceae</taxon>
        <taxon>Microbulbifer</taxon>
    </lineage>
</organism>